<gene>
    <name evidence="4" type="ORF">GLX27_000723</name>
</gene>
<sequence>MRVWHRSSWLAWLVLPWSVQAFTVPITGTGLSERVCSGIWADSGTAVHVAVNPHVAGIATVAVFEMNDIEQFGKVDPEQKRYGKQHIEYSCTPAAIRDGLCDASEENLFLINANDGHTHSIQQMKYPNATIESVSRTFAYNVTVDGYYCVVMLLGMGSNHTVPNVVASAEFRNKFRGNLPASAYPLLSFYQVMSLVYLALGYAWWKLAPQRRSMYMTRHARTVMNLGFQLVFLSVFDIFTSWLLYSWSNQHAFRSDRILAMFEGGWSSSRIVSALSCAADAARITFLVYVLMSASAEQDSATILHAHGVKNTRWLCGFSFVCYALAAAACQRAIFGINDQYSTMLMVPMAVLTVFNAADLVLLMIAMLKSCQFYHGKYKRILVGLVLAIPTGALSSMLIGVLSMFLFVALRAERNYGTANTWPNVWLFLDGLPRMAYTGYLVVFSCLVLPPKWNFFELLLEEMAKDEEDPAEAYEATMLQDGHSM</sequence>
<organism evidence="4 5">
    <name type="scientific">Malassezia furfur</name>
    <name type="common">Pityriasis versicolor infection agent</name>
    <name type="synonym">Pityrosporum furfur</name>
    <dbReference type="NCBI Taxonomy" id="55194"/>
    <lineage>
        <taxon>Eukaryota</taxon>
        <taxon>Fungi</taxon>
        <taxon>Dikarya</taxon>
        <taxon>Basidiomycota</taxon>
        <taxon>Ustilaginomycotina</taxon>
        <taxon>Malasseziomycetes</taxon>
        <taxon>Malasseziales</taxon>
        <taxon>Malasseziaceae</taxon>
        <taxon>Malassezia</taxon>
    </lineage>
</organism>
<feature type="transmembrane region" description="Helical" evidence="1">
    <location>
        <begin position="183"/>
        <end position="205"/>
    </location>
</feature>
<evidence type="ECO:0000256" key="2">
    <source>
        <dbReference type="SAM" id="SignalP"/>
    </source>
</evidence>
<evidence type="ECO:0000313" key="5">
    <source>
        <dbReference type="Proteomes" id="UP000818624"/>
    </source>
</evidence>
<dbReference type="EMBL" id="CP046234">
    <property type="protein sequence ID" value="WFD46094.1"/>
    <property type="molecule type" value="Genomic_DNA"/>
</dbReference>
<keyword evidence="1" id="KW-0812">Transmembrane</keyword>
<protein>
    <recommendedName>
        <fullName evidence="3">PTM1-like N-terminal domain-containing protein</fullName>
    </recommendedName>
</protein>
<dbReference type="Pfam" id="PF21902">
    <property type="entry name" value="PTM1-like_N"/>
    <property type="match status" value="1"/>
</dbReference>
<keyword evidence="2" id="KW-0732">Signal</keyword>
<evidence type="ECO:0000256" key="1">
    <source>
        <dbReference type="SAM" id="Phobius"/>
    </source>
</evidence>
<evidence type="ECO:0000259" key="3">
    <source>
        <dbReference type="Pfam" id="PF21902"/>
    </source>
</evidence>
<keyword evidence="5" id="KW-1185">Reference proteome</keyword>
<feature type="transmembrane region" description="Helical" evidence="1">
    <location>
        <begin position="313"/>
        <end position="334"/>
    </location>
</feature>
<keyword evidence="1" id="KW-0472">Membrane</keyword>
<accession>A0ABY8EKI0</accession>
<feature type="transmembrane region" description="Helical" evidence="1">
    <location>
        <begin position="271"/>
        <end position="292"/>
    </location>
</feature>
<proteinExistence type="predicted"/>
<keyword evidence="1" id="KW-1133">Transmembrane helix</keyword>
<reference evidence="4 5" key="1">
    <citation type="journal article" date="2020" name="Elife">
        <title>Loss of centromere function drives karyotype evolution in closely related Malassezia species.</title>
        <authorList>
            <person name="Sankaranarayanan S.R."/>
            <person name="Ianiri G."/>
            <person name="Coelho M.A."/>
            <person name="Reza M.H."/>
            <person name="Thimmappa B.C."/>
            <person name="Ganguly P."/>
            <person name="Vadnala R.N."/>
            <person name="Sun S."/>
            <person name="Siddharthan R."/>
            <person name="Tellgren-Roth C."/>
            <person name="Dawson T.L."/>
            <person name="Heitman J."/>
            <person name="Sanyal K."/>
        </authorList>
    </citation>
    <scope>NUCLEOTIDE SEQUENCE [LARGE SCALE GENOMIC DNA]</scope>
    <source>
        <strain evidence="4">CBS14141</strain>
    </source>
</reference>
<name>A0ABY8EKI0_MALFU</name>
<feature type="transmembrane region" description="Helical" evidence="1">
    <location>
        <begin position="346"/>
        <end position="368"/>
    </location>
</feature>
<evidence type="ECO:0000313" key="4">
    <source>
        <dbReference type="EMBL" id="WFD46094.1"/>
    </source>
</evidence>
<feature type="chain" id="PRO_5045701574" description="PTM1-like N-terminal domain-containing protein" evidence="2">
    <location>
        <begin position="22"/>
        <end position="485"/>
    </location>
</feature>
<feature type="transmembrane region" description="Helical" evidence="1">
    <location>
        <begin position="226"/>
        <end position="245"/>
    </location>
</feature>
<dbReference type="Proteomes" id="UP000818624">
    <property type="component" value="Chromosome 1"/>
</dbReference>
<feature type="domain" description="PTM1-like N-terminal" evidence="3">
    <location>
        <begin position="57"/>
        <end position="154"/>
    </location>
</feature>
<feature type="signal peptide" evidence="2">
    <location>
        <begin position="1"/>
        <end position="21"/>
    </location>
</feature>
<dbReference type="InterPro" id="IPR053938">
    <property type="entry name" value="PTM1-like_N"/>
</dbReference>
<feature type="transmembrane region" description="Helical" evidence="1">
    <location>
        <begin position="380"/>
        <end position="412"/>
    </location>
</feature>